<protein>
    <submittedName>
        <fullName evidence="1">Unannotated protein</fullName>
    </submittedName>
</protein>
<dbReference type="SUPFAM" id="SSF53474">
    <property type="entry name" value="alpha/beta-Hydrolases"/>
    <property type="match status" value="1"/>
</dbReference>
<dbReference type="Pfam" id="PF00756">
    <property type="entry name" value="Esterase"/>
    <property type="match status" value="1"/>
</dbReference>
<dbReference type="AlphaFoldDB" id="A0A6J6N9L7"/>
<dbReference type="PANTHER" id="PTHR48098:SF6">
    <property type="entry name" value="FERRI-BACILLIBACTIN ESTERASE BESA"/>
    <property type="match status" value="1"/>
</dbReference>
<accession>A0A6J6N9L7</accession>
<dbReference type="InterPro" id="IPR050583">
    <property type="entry name" value="Mycobacterial_A85_antigen"/>
</dbReference>
<sequence>MAELAPEDILKTRPHMLDNIGAIKKPSKLDYKANEYQDMLALRLVPELAKRYGLKLDPTRTAQMGSSLGGLAVLYGVSRHPEVFGTALGLSTAWLLGCQELIDLTVESLPKDVRVYSDVGTAELDASYCSWHYNFVEAMDKAGWQRDLNYKAELYPGTGHKESWWAQRVEHPINWWLNS</sequence>
<dbReference type="EMBL" id="CAEZXL010000028">
    <property type="protein sequence ID" value="CAB4681313.1"/>
    <property type="molecule type" value="Genomic_DNA"/>
</dbReference>
<proteinExistence type="predicted"/>
<dbReference type="InterPro" id="IPR029058">
    <property type="entry name" value="AB_hydrolase_fold"/>
</dbReference>
<dbReference type="InterPro" id="IPR000801">
    <property type="entry name" value="Esterase-like"/>
</dbReference>
<name>A0A6J6N9L7_9ZZZZ</name>
<dbReference type="PANTHER" id="PTHR48098">
    <property type="entry name" value="ENTEROCHELIN ESTERASE-RELATED"/>
    <property type="match status" value="1"/>
</dbReference>
<gene>
    <name evidence="1" type="ORF">UFOPK2373_00270</name>
</gene>
<dbReference type="Gene3D" id="3.40.50.1820">
    <property type="entry name" value="alpha/beta hydrolase"/>
    <property type="match status" value="1"/>
</dbReference>
<reference evidence="1" key="1">
    <citation type="submission" date="2020-05" db="EMBL/GenBank/DDBJ databases">
        <authorList>
            <person name="Chiriac C."/>
            <person name="Salcher M."/>
            <person name="Ghai R."/>
            <person name="Kavagutti S V."/>
        </authorList>
    </citation>
    <scope>NUCLEOTIDE SEQUENCE</scope>
</reference>
<evidence type="ECO:0000313" key="1">
    <source>
        <dbReference type="EMBL" id="CAB4681313.1"/>
    </source>
</evidence>
<organism evidence="1">
    <name type="scientific">freshwater metagenome</name>
    <dbReference type="NCBI Taxonomy" id="449393"/>
    <lineage>
        <taxon>unclassified sequences</taxon>
        <taxon>metagenomes</taxon>
        <taxon>ecological metagenomes</taxon>
    </lineage>
</organism>